<sequence>MRQRHTIGWFSGFKLNLIMNGEGGLFAVKVTAGNVDDRRPMLDNLIYGLLLYCKVQATR</sequence>
<name>A0A3E0TXE1_9GAMM</name>
<organism evidence="2 3">
    <name type="scientific">Thalassotalea euphylliae</name>
    <dbReference type="NCBI Taxonomy" id="1655234"/>
    <lineage>
        <taxon>Bacteria</taxon>
        <taxon>Pseudomonadati</taxon>
        <taxon>Pseudomonadota</taxon>
        <taxon>Gammaproteobacteria</taxon>
        <taxon>Alteromonadales</taxon>
        <taxon>Colwelliaceae</taxon>
        <taxon>Thalassotalea</taxon>
    </lineage>
</organism>
<evidence type="ECO:0000313" key="2">
    <source>
        <dbReference type="EMBL" id="REL28562.1"/>
    </source>
</evidence>
<comment type="caution">
    <text evidence="2">The sequence shown here is derived from an EMBL/GenBank/DDBJ whole genome shotgun (WGS) entry which is preliminary data.</text>
</comment>
<proteinExistence type="predicted"/>
<dbReference type="AlphaFoldDB" id="A0A3E0TXE1"/>
<dbReference type="InterPro" id="IPR025668">
    <property type="entry name" value="Tnp_DDE_dom"/>
</dbReference>
<dbReference type="Proteomes" id="UP000256478">
    <property type="component" value="Unassembled WGS sequence"/>
</dbReference>
<gene>
    <name evidence="2" type="ORF">DXX93_19655</name>
</gene>
<dbReference type="EMBL" id="QUOU01000001">
    <property type="protein sequence ID" value="REL28562.1"/>
    <property type="molecule type" value="Genomic_DNA"/>
</dbReference>
<reference evidence="2 3" key="1">
    <citation type="submission" date="2018-08" db="EMBL/GenBank/DDBJ databases">
        <title>Thalassotalea euphylliae genome.</title>
        <authorList>
            <person name="Summers S."/>
            <person name="Rice S.A."/>
            <person name="Freckelton M.L."/>
            <person name="Nedved B.T."/>
            <person name="Hadfield M.G."/>
        </authorList>
    </citation>
    <scope>NUCLEOTIDE SEQUENCE [LARGE SCALE GENOMIC DNA]</scope>
    <source>
        <strain evidence="2 3">H1</strain>
    </source>
</reference>
<protein>
    <recommendedName>
        <fullName evidence="1">Transposase DDE domain-containing protein</fullName>
    </recommendedName>
</protein>
<dbReference type="Pfam" id="PF13612">
    <property type="entry name" value="DDE_Tnp_1_3"/>
    <property type="match status" value="1"/>
</dbReference>
<evidence type="ECO:0000259" key="1">
    <source>
        <dbReference type="Pfam" id="PF13612"/>
    </source>
</evidence>
<evidence type="ECO:0000313" key="3">
    <source>
        <dbReference type="Proteomes" id="UP000256478"/>
    </source>
</evidence>
<feature type="domain" description="Transposase DDE" evidence="1">
    <location>
        <begin position="4"/>
        <end position="49"/>
    </location>
</feature>
<accession>A0A3E0TXE1</accession>